<keyword evidence="6" id="KW-0067">ATP-binding</keyword>
<dbReference type="InterPro" id="IPR027417">
    <property type="entry name" value="P-loop_NTPase"/>
</dbReference>
<accession>A0A2S4JYQ1</accession>
<dbReference type="GO" id="GO:0015833">
    <property type="term" value="P:peptide transport"/>
    <property type="evidence" value="ECO:0007669"/>
    <property type="project" value="InterPro"/>
</dbReference>
<evidence type="ECO:0000256" key="5">
    <source>
        <dbReference type="ARBA" id="ARBA00022741"/>
    </source>
</evidence>
<dbReference type="GO" id="GO:0005524">
    <property type="term" value="F:ATP binding"/>
    <property type="evidence" value="ECO:0007669"/>
    <property type="project" value="UniProtKB-KW"/>
</dbReference>
<dbReference type="Pfam" id="PF08352">
    <property type="entry name" value="oligo_HPY"/>
    <property type="match status" value="1"/>
</dbReference>
<dbReference type="RefSeq" id="WP_103679473.1">
    <property type="nucleotide sequence ID" value="NZ_LPWH01000014.1"/>
</dbReference>
<dbReference type="SUPFAM" id="SSF52540">
    <property type="entry name" value="P-loop containing nucleoside triphosphate hydrolases"/>
    <property type="match status" value="1"/>
</dbReference>
<protein>
    <recommendedName>
        <fullName evidence="8">ABC transporter domain-containing protein</fullName>
    </recommendedName>
</protein>
<dbReference type="EMBL" id="LPWH01000014">
    <property type="protein sequence ID" value="POR04631.1"/>
    <property type="molecule type" value="Genomic_DNA"/>
</dbReference>
<evidence type="ECO:0000256" key="7">
    <source>
        <dbReference type="ARBA" id="ARBA00023136"/>
    </source>
</evidence>
<dbReference type="InterPro" id="IPR003593">
    <property type="entry name" value="AAA+_ATPase"/>
</dbReference>
<evidence type="ECO:0000256" key="2">
    <source>
        <dbReference type="ARBA" id="ARBA00005417"/>
    </source>
</evidence>
<evidence type="ECO:0000256" key="1">
    <source>
        <dbReference type="ARBA" id="ARBA00004417"/>
    </source>
</evidence>
<dbReference type="Proteomes" id="UP000237350">
    <property type="component" value="Unassembled WGS sequence"/>
</dbReference>
<keyword evidence="3" id="KW-0813">Transport</keyword>
<dbReference type="PROSITE" id="PS50893">
    <property type="entry name" value="ABC_TRANSPORTER_2"/>
    <property type="match status" value="1"/>
</dbReference>
<dbReference type="AlphaFoldDB" id="A0A2S4JYQ1"/>
<proteinExistence type="inferred from homology"/>
<comment type="subcellular location">
    <subcellularLocation>
        <location evidence="1">Cell inner membrane</location>
        <topology evidence="1">Peripheral membrane protein</topology>
    </subcellularLocation>
</comment>
<name>A0A2S4JYQ1_9SPIO</name>
<dbReference type="PANTHER" id="PTHR43297">
    <property type="entry name" value="OLIGOPEPTIDE TRANSPORT ATP-BINDING PROTEIN APPD"/>
    <property type="match status" value="1"/>
</dbReference>
<evidence type="ECO:0000259" key="8">
    <source>
        <dbReference type="PROSITE" id="PS50893"/>
    </source>
</evidence>
<feature type="domain" description="ABC transporter" evidence="8">
    <location>
        <begin position="6"/>
        <end position="239"/>
    </location>
</feature>
<evidence type="ECO:0000256" key="3">
    <source>
        <dbReference type="ARBA" id="ARBA00022448"/>
    </source>
</evidence>
<dbReference type="InterPro" id="IPR003439">
    <property type="entry name" value="ABC_transporter-like_ATP-bd"/>
</dbReference>
<evidence type="ECO:0000313" key="9">
    <source>
        <dbReference type="EMBL" id="POR04631.1"/>
    </source>
</evidence>
<dbReference type="InterPro" id="IPR013563">
    <property type="entry name" value="Oligopep_ABC_C"/>
</dbReference>
<evidence type="ECO:0000256" key="4">
    <source>
        <dbReference type="ARBA" id="ARBA00022475"/>
    </source>
</evidence>
<comment type="similarity">
    <text evidence="2">Belongs to the ABC transporter superfamily.</text>
</comment>
<dbReference type="InterPro" id="IPR050388">
    <property type="entry name" value="ABC_Ni/Peptide_Import"/>
</dbReference>
<comment type="caution">
    <text evidence="9">The sequence shown here is derived from an EMBL/GenBank/DDBJ whole genome shotgun (WGS) entry which is preliminary data.</text>
</comment>
<dbReference type="NCBIfam" id="TIGR01727">
    <property type="entry name" value="oligo_HPY"/>
    <property type="match status" value="1"/>
</dbReference>
<dbReference type="PANTHER" id="PTHR43297:SF2">
    <property type="entry name" value="DIPEPTIDE TRANSPORT ATP-BINDING PROTEIN DPPD"/>
    <property type="match status" value="1"/>
</dbReference>
<dbReference type="Pfam" id="PF00005">
    <property type="entry name" value="ABC_tran"/>
    <property type="match status" value="1"/>
</dbReference>
<dbReference type="GO" id="GO:0016887">
    <property type="term" value="F:ATP hydrolysis activity"/>
    <property type="evidence" value="ECO:0007669"/>
    <property type="project" value="InterPro"/>
</dbReference>
<keyword evidence="4" id="KW-1003">Cell membrane</keyword>
<dbReference type="Gene3D" id="3.40.50.300">
    <property type="entry name" value="P-loop containing nucleotide triphosphate hydrolases"/>
    <property type="match status" value="1"/>
</dbReference>
<evidence type="ECO:0000256" key="6">
    <source>
        <dbReference type="ARBA" id="ARBA00022840"/>
    </source>
</evidence>
<gene>
    <name evidence="9" type="ORF">AU468_03155</name>
</gene>
<organism evidence="9 10">
    <name type="scientific">Alkalispirochaeta sphaeroplastigenens</name>
    <dbReference type="NCBI Taxonomy" id="1187066"/>
    <lineage>
        <taxon>Bacteria</taxon>
        <taxon>Pseudomonadati</taxon>
        <taxon>Spirochaetota</taxon>
        <taxon>Spirochaetia</taxon>
        <taxon>Spirochaetales</taxon>
        <taxon>Spirochaetaceae</taxon>
        <taxon>Alkalispirochaeta</taxon>
    </lineage>
</organism>
<dbReference type="GO" id="GO:0005886">
    <property type="term" value="C:plasma membrane"/>
    <property type="evidence" value="ECO:0007669"/>
    <property type="project" value="UniProtKB-SubCell"/>
</dbReference>
<reference evidence="10" key="1">
    <citation type="submission" date="2015-12" db="EMBL/GenBank/DDBJ databases">
        <authorList>
            <person name="Lodha T.D."/>
            <person name="Chintalapati S."/>
            <person name="Chintalapati V.R."/>
            <person name="Sravanthi T."/>
        </authorList>
    </citation>
    <scope>NUCLEOTIDE SEQUENCE [LARGE SCALE GENOMIC DNA]</scope>
    <source>
        <strain evidence="10">JC133</strain>
    </source>
</reference>
<sequence length="309" mass="33150">MERAEIRVRDLQVEVSQGGELRSLVGPLDLTIVPGQILALVGESGSGKTLTLRALAGVPPRGLAVRARPGDLPLPSRCGMVFQDPFSYFNPRWRIHRSLAEVLRVVRGVPRGEVSPLAVSLLESVGLSREEGTLFPFEMSGGMAQRSAIAMALAVDPQVLCADEATSALDPATRDRILRLVAGICHQRCMATVVVSHDLPGLTGHAHRVVVMYRGLAVEEGDAVAVLRESRHRYTDFLLRCHPGAHTRGGLLPEIPPESLPGKAPVSPGCPFAGRCPAARGPCFGEMPPWQGDETHRFRCFFPAGGPGS</sequence>
<keyword evidence="7" id="KW-0472">Membrane</keyword>
<evidence type="ECO:0000313" key="10">
    <source>
        <dbReference type="Proteomes" id="UP000237350"/>
    </source>
</evidence>
<keyword evidence="10" id="KW-1185">Reference proteome</keyword>
<dbReference type="OrthoDB" id="359852at2"/>
<keyword evidence="5" id="KW-0547">Nucleotide-binding</keyword>
<dbReference type="SMART" id="SM00382">
    <property type="entry name" value="AAA"/>
    <property type="match status" value="1"/>
</dbReference>